<keyword evidence="2" id="KW-1185">Reference proteome</keyword>
<dbReference type="EMBL" id="WHUW01000003">
    <property type="protein sequence ID" value="KAF8449192.1"/>
    <property type="molecule type" value="Genomic_DNA"/>
</dbReference>
<protein>
    <submittedName>
        <fullName evidence="1">Uncharacterized protein</fullName>
    </submittedName>
</protein>
<organism evidence="1 2">
    <name type="scientific">Boletus edulis BED1</name>
    <dbReference type="NCBI Taxonomy" id="1328754"/>
    <lineage>
        <taxon>Eukaryota</taxon>
        <taxon>Fungi</taxon>
        <taxon>Dikarya</taxon>
        <taxon>Basidiomycota</taxon>
        <taxon>Agaricomycotina</taxon>
        <taxon>Agaricomycetes</taxon>
        <taxon>Agaricomycetidae</taxon>
        <taxon>Boletales</taxon>
        <taxon>Boletineae</taxon>
        <taxon>Boletaceae</taxon>
        <taxon>Boletoideae</taxon>
        <taxon>Boletus</taxon>
    </lineage>
</organism>
<comment type="caution">
    <text evidence="1">The sequence shown here is derived from an EMBL/GenBank/DDBJ whole genome shotgun (WGS) entry which is preliminary data.</text>
</comment>
<evidence type="ECO:0000313" key="1">
    <source>
        <dbReference type="EMBL" id="KAF8449192.1"/>
    </source>
</evidence>
<evidence type="ECO:0000313" key="2">
    <source>
        <dbReference type="Proteomes" id="UP001194468"/>
    </source>
</evidence>
<gene>
    <name evidence="1" type="ORF">L210DRAFT_3500704</name>
</gene>
<dbReference type="Proteomes" id="UP001194468">
    <property type="component" value="Unassembled WGS sequence"/>
</dbReference>
<reference evidence="1" key="2">
    <citation type="journal article" date="2020" name="Nat. Commun.">
        <title>Large-scale genome sequencing of mycorrhizal fungi provides insights into the early evolution of symbiotic traits.</title>
        <authorList>
            <person name="Miyauchi S."/>
            <person name="Kiss E."/>
            <person name="Kuo A."/>
            <person name="Drula E."/>
            <person name="Kohler A."/>
            <person name="Sanchez-Garcia M."/>
            <person name="Morin E."/>
            <person name="Andreopoulos B."/>
            <person name="Barry K.W."/>
            <person name="Bonito G."/>
            <person name="Buee M."/>
            <person name="Carver A."/>
            <person name="Chen C."/>
            <person name="Cichocki N."/>
            <person name="Clum A."/>
            <person name="Culley D."/>
            <person name="Crous P.W."/>
            <person name="Fauchery L."/>
            <person name="Girlanda M."/>
            <person name="Hayes R.D."/>
            <person name="Keri Z."/>
            <person name="LaButti K."/>
            <person name="Lipzen A."/>
            <person name="Lombard V."/>
            <person name="Magnuson J."/>
            <person name="Maillard F."/>
            <person name="Murat C."/>
            <person name="Nolan M."/>
            <person name="Ohm R.A."/>
            <person name="Pangilinan J."/>
            <person name="Pereira M.F."/>
            <person name="Perotto S."/>
            <person name="Peter M."/>
            <person name="Pfister S."/>
            <person name="Riley R."/>
            <person name="Sitrit Y."/>
            <person name="Stielow J.B."/>
            <person name="Szollosi G."/>
            <person name="Zifcakova L."/>
            <person name="Stursova M."/>
            <person name="Spatafora J.W."/>
            <person name="Tedersoo L."/>
            <person name="Vaario L.M."/>
            <person name="Yamada A."/>
            <person name="Yan M."/>
            <person name="Wang P."/>
            <person name="Xu J."/>
            <person name="Bruns T."/>
            <person name="Baldrian P."/>
            <person name="Vilgalys R."/>
            <person name="Dunand C."/>
            <person name="Henrissat B."/>
            <person name="Grigoriev I.V."/>
            <person name="Hibbett D."/>
            <person name="Nagy L.G."/>
            <person name="Martin F.M."/>
        </authorList>
    </citation>
    <scope>NUCLEOTIDE SEQUENCE</scope>
    <source>
        <strain evidence="1">BED1</strain>
    </source>
</reference>
<accession>A0AAD4C568</accession>
<reference evidence="1" key="1">
    <citation type="submission" date="2019-10" db="EMBL/GenBank/DDBJ databases">
        <authorList>
            <consortium name="DOE Joint Genome Institute"/>
            <person name="Kuo A."/>
            <person name="Miyauchi S."/>
            <person name="Kiss E."/>
            <person name="Drula E."/>
            <person name="Kohler A."/>
            <person name="Sanchez-Garcia M."/>
            <person name="Andreopoulos B."/>
            <person name="Barry K.W."/>
            <person name="Bonito G."/>
            <person name="Buee M."/>
            <person name="Carver A."/>
            <person name="Chen C."/>
            <person name="Cichocki N."/>
            <person name="Clum A."/>
            <person name="Culley D."/>
            <person name="Crous P.W."/>
            <person name="Fauchery L."/>
            <person name="Girlanda M."/>
            <person name="Hayes R."/>
            <person name="Keri Z."/>
            <person name="LaButti K."/>
            <person name="Lipzen A."/>
            <person name="Lombard V."/>
            <person name="Magnuson J."/>
            <person name="Maillard F."/>
            <person name="Morin E."/>
            <person name="Murat C."/>
            <person name="Nolan M."/>
            <person name="Ohm R."/>
            <person name="Pangilinan J."/>
            <person name="Pereira M."/>
            <person name="Perotto S."/>
            <person name="Peter M."/>
            <person name="Riley R."/>
            <person name="Sitrit Y."/>
            <person name="Stielow B."/>
            <person name="Szollosi G."/>
            <person name="Zifcakova L."/>
            <person name="Stursova M."/>
            <person name="Spatafora J.W."/>
            <person name="Tedersoo L."/>
            <person name="Vaario L.-M."/>
            <person name="Yamada A."/>
            <person name="Yan M."/>
            <person name="Wang P."/>
            <person name="Xu J."/>
            <person name="Bruns T."/>
            <person name="Baldrian P."/>
            <person name="Vilgalys R."/>
            <person name="Henrissat B."/>
            <person name="Grigoriev I.V."/>
            <person name="Hibbett D."/>
            <person name="Nagy L.G."/>
            <person name="Martin F.M."/>
        </authorList>
    </citation>
    <scope>NUCLEOTIDE SEQUENCE</scope>
    <source>
        <strain evidence="1">BED1</strain>
    </source>
</reference>
<proteinExistence type="predicted"/>
<dbReference type="AlphaFoldDB" id="A0AAD4C568"/>
<name>A0AAD4C568_BOLED</name>
<sequence length="368" mass="40835">MAKDPLKGPSKHALWRTIQCIVCAAQNLECKLRKLDDVLCDEVEAAIDHAVPSSPLDINIVMTNASNFDDVVHMTFTERLLGVLALDGGLGLTLLGLFKADVAQWVEAQWYLLVNPQKIRNYPISLIVAQQWESLICLLGWNTVYSEVTRNLEDDKTRNVVSNKYQLSRDMTQIKNRGWLFYNRMVLLVPNVGADSKNTHGVALNSSLSLVNPSMVGTPAFQSNDLPLFDATQNFADIDVDKLLQVTTAHFQILNASKCKSRAHTPAMSLSYRTSCCTSSVGASKWNHVSQAKFSMANAAPLNGMVDVLQTEPSIEHCDPPNIVCEASAMLNNDNHFFTAKIHGKLAYSFIKDKDLCQVYIELTDSEL</sequence>